<reference evidence="7 8" key="1">
    <citation type="submission" date="2020-04" db="EMBL/GenBank/DDBJ databases">
        <title>Collinsella sp. KGMB02528 nov., an anaerobic actinobacterium isolated from human feces.</title>
        <authorList>
            <person name="Han K.-I."/>
            <person name="Eom M.K."/>
            <person name="Kim J.-S."/>
            <person name="Lee K.C."/>
            <person name="Suh M.K."/>
            <person name="Park S.-H."/>
            <person name="Lee J.H."/>
            <person name="Kang S.W."/>
            <person name="Park J.-E."/>
            <person name="Oh B.S."/>
            <person name="Yu S.Y."/>
            <person name="Choi S.-H."/>
            <person name="Lee D.H."/>
            <person name="Yoon H."/>
            <person name="Kim B.-Y."/>
            <person name="Lee J.H."/>
            <person name="Lee J.-S."/>
        </authorList>
    </citation>
    <scope>NUCLEOTIDE SEQUENCE [LARGE SCALE GENOMIC DNA]</scope>
    <source>
        <strain evidence="7 8">KGMB02528</strain>
    </source>
</reference>
<evidence type="ECO:0000256" key="4">
    <source>
        <dbReference type="ARBA" id="ARBA00022777"/>
    </source>
</evidence>
<dbReference type="GO" id="GO:0005829">
    <property type="term" value="C:cytosol"/>
    <property type="evidence" value="ECO:0007669"/>
    <property type="project" value="TreeGrafter"/>
</dbReference>
<keyword evidence="3" id="KW-0547">Nucleotide-binding</keyword>
<dbReference type="Gene3D" id="3.40.1190.20">
    <property type="match status" value="1"/>
</dbReference>
<dbReference type="AlphaFoldDB" id="A0A7X9YI49"/>
<keyword evidence="8" id="KW-1185">Reference proteome</keyword>
<keyword evidence="4 7" id="KW-0418">Kinase</keyword>
<dbReference type="RefSeq" id="WP_169276628.1">
    <property type="nucleotide sequence ID" value="NZ_JABBCP010000001.1"/>
</dbReference>
<accession>A0A7X9YI49</accession>
<evidence type="ECO:0000313" key="8">
    <source>
        <dbReference type="Proteomes" id="UP000546970"/>
    </source>
</evidence>
<evidence type="ECO:0000313" key="7">
    <source>
        <dbReference type="EMBL" id="NMF54845.1"/>
    </source>
</evidence>
<name>A0A7X9YI49_9ACTN</name>
<keyword evidence="5" id="KW-0067">ATP-binding</keyword>
<comment type="caution">
    <text evidence="7">The sequence shown here is derived from an EMBL/GenBank/DDBJ whole genome shotgun (WGS) entry which is preliminary data.</text>
</comment>
<dbReference type="Pfam" id="PF08543">
    <property type="entry name" value="Phos_pyr_kin"/>
    <property type="match status" value="1"/>
</dbReference>
<dbReference type="EMBL" id="JABBCP010000001">
    <property type="protein sequence ID" value="NMF54845.1"/>
    <property type="molecule type" value="Genomic_DNA"/>
</dbReference>
<dbReference type="Proteomes" id="UP000546970">
    <property type="component" value="Unassembled WGS sequence"/>
</dbReference>
<dbReference type="GO" id="GO:0009443">
    <property type="term" value="P:pyridoxal 5'-phosphate salvage"/>
    <property type="evidence" value="ECO:0007669"/>
    <property type="project" value="InterPro"/>
</dbReference>
<proteinExistence type="predicted"/>
<dbReference type="InterPro" id="IPR029056">
    <property type="entry name" value="Ribokinase-like"/>
</dbReference>
<dbReference type="InterPro" id="IPR004625">
    <property type="entry name" value="PyrdxlKinase"/>
</dbReference>
<dbReference type="EC" id="2.7.1.35" evidence="1"/>
<sequence length="275" mass="30090">MKNIQQLLLINDMCGYGKVALSAMLPVLSHMGYRIHNLPTALVSDTLNYPKFYIHDTTEYVRESLAIWEDLGFEFDAISTGFIVTEEEARIISDFCHRRAKTGTKVFVDPIMADNGKLYAGVPESTIGLMRSLVECADCAVPNYTEACLLTETSMESELTSEAARALVDAVRDLGAKSVVITSCKVEGADVIVGFDHTTGEYFTVPINMLPVYFPGTGDTFSSVLLGRVMHGWSLERASADAARVVRELIARNADQEDKSAGMPIEACLDVIDGE</sequence>
<dbReference type="GO" id="GO:0005524">
    <property type="term" value="F:ATP binding"/>
    <property type="evidence" value="ECO:0007669"/>
    <property type="project" value="UniProtKB-KW"/>
</dbReference>
<dbReference type="PANTHER" id="PTHR10534:SF2">
    <property type="entry name" value="PYRIDOXAL KINASE"/>
    <property type="match status" value="1"/>
</dbReference>
<dbReference type="InterPro" id="IPR013749">
    <property type="entry name" value="PM/HMP-P_kinase-1"/>
</dbReference>
<evidence type="ECO:0000256" key="1">
    <source>
        <dbReference type="ARBA" id="ARBA00012104"/>
    </source>
</evidence>
<feature type="domain" description="Pyridoxamine kinase/Phosphomethylpyrimidine kinase" evidence="6">
    <location>
        <begin position="59"/>
        <end position="255"/>
    </location>
</feature>
<dbReference type="GO" id="GO:0008478">
    <property type="term" value="F:pyridoxal kinase activity"/>
    <property type="evidence" value="ECO:0007669"/>
    <property type="project" value="UniProtKB-EC"/>
</dbReference>
<organism evidence="7 8">
    <name type="scientific">Collinsella acetigenes</name>
    <dbReference type="NCBI Taxonomy" id="2713419"/>
    <lineage>
        <taxon>Bacteria</taxon>
        <taxon>Bacillati</taxon>
        <taxon>Actinomycetota</taxon>
        <taxon>Coriobacteriia</taxon>
        <taxon>Coriobacteriales</taxon>
        <taxon>Coriobacteriaceae</taxon>
        <taxon>Collinsella</taxon>
    </lineage>
</organism>
<dbReference type="SUPFAM" id="SSF53613">
    <property type="entry name" value="Ribokinase-like"/>
    <property type="match status" value="1"/>
</dbReference>
<keyword evidence="2" id="KW-0808">Transferase</keyword>
<evidence type="ECO:0000256" key="2">
    <source>
        <dbReference type="ARBA" id="ARBA00022679"/>
    </source>
</evidence>
<evidence type="ECO:0000256" key="5">
    <source>
        <dbReference type="ARBA" id="ARBA00022840"/>
    </source>
</evidence>
<dbReference type="PANTHER" id="PTHR10534">
    <property type="entry name" value="PYRIDOXAL KINASE"/>
    <property type="match status" value="1"/>
</dbReference>
<evidence type="ECO:0000256" key="3">
    <source>
        <dbReference type="ARBA" id="ARBA00022741"/>
    </source>
</evidence>
<evidence type="ECO:0000259" key="6">
    <source>
        <dbReference type="Pfam" id="PF08543"/>
    </source>
</evidence>
<protein>
    <recommendedName>
        <fullName evidence="1">pyridoxal kinase</fullName>
        <ecNumber evidence="1">2.7.1.35</ecNumber>
    </recommendedName>
</protein>
<gene>
    <name evidence="7" type="ORF">HF320_00630</name>
</gene>